<evidence type="ECO:0000259" key="10">
    <source>
        <dbReference type="Pfam" id="PF23925"/>
    </source>
</evidence>
<feature type="compositionally biased region" description="Basic residues" evidence="6">
    <location>
        <begin position="1133"/>
        <end position="1146"/>
    </location>
</feature>
<dbReference type="STRING" id="126957.T1JFT8"/>
<dbReference type="InterPro" id="IPR056164">
    <property type="entry name" value="Beta-prop_ELP1_1st"/>
</dbReference>
<evidence type="ECO:0000256" key="6">
    <source>
        <dbReference type="SAM" id="MobiDB-lite"/>
    </source>
</evidence>
<evidence type="ECO:0000256" key="1">
    <source>
        <dbReference type="ARBA" id="ARBA00005043"/>
    </source>
</evidence>
<protein>
    <recommendedName>
        <fullName evidence="5">Elongator complex protein 1</fullName>
    </recommendedName>
</protein>
<keyword evidence="13" id="KW-1185">Reference proteome</keyword>
<dbReference type="PANTHER" id="PTHR12747">
    <property type="entry name" value="ELONGATOR COMPLEX PROTEIN 1"/>
    <property type="match status" value="1"/>
</dbReference>
<organism evidence="12 13">
    <name type="scientific">Strigamia maritima</name>
    <name type="common">European centipede</name>
    <name type="synonym">Geophilus maritimus</name>
    <dbReference type="NCBI Taxonomy" id="126957"/>
    <lineage>
        <taxon>Eukaryota</taxon>
        <taxon>Metazoa</taxon>
        <taxon>Ecdysozoa</taxon>
        <taxon>Arthropoda</taxon>
        <taxon>Myriapoda</taxon>
        <taxon>Chilopoda</taxon>
        <taxon>Pleurostigmophora</taxon>
        <taxon>Geophilomorpha</taxon>
        <taxon>Linotaeniidae</taxon>
        <taxon>Strigamia</taxon>
    </lineage>
</organism>
<sequence length="1272" mass="144860">MRNLQLSTCSVVSNNNFRDSRLFCLDPDTSDCFCLAGNSFLRLTCKSQHSYAADVEVVCDLDFNGARIISLAYLNDQRAICLVTEDGDLILHSDDKFETIGSVDDGFRAAAWSPDGDVLILVTGSRTMVAMTREFEQIGEFPLFFDHFGRGEPVTIGWGKKETQFHGSDGKKSVKVSPESEVRVCDDGKPRLSWRGDGQLFAVNAISPGTCSRNIYIFSRDCTLVYSGEAIAGLEPPISWKPNGSVVASVQRLPNKYLVIFFEKNGLRHGEFVVSSTAYEYTIREISWSCDSSALAIWLEEFRRDGEKGEKGEKPCSKLQIWTMNNYHWYLKQTLDFSDRDRLTSFGWHPENASALYCFTGAGRFICYAWEWVTDRSADPAPVDDALVAVIDSHRVLTTPFRRMIVPPPQSAYEITLPCPANQICFPRNHSSGKFAVVLADNQMVVVSGFNPHGIEAIYTLDLPGEEDGEFFLPLNLHLWLWSAPDSVVCVRNVDGSSFLIRFCLLESSRRLKFQEKTKLDGIVRTLTASFEPATVAAQLSDGSVLKCVIAEHVDASPWTVNDKSFRFPQFCHSIETCRVRNEERIFGLSHRHRLYCMNDELLVNCTSFVLHNNFLLATTSDHTLHAFPLSRMTDKPSDFQKQSLRRLERGSRIVACVRDATQLVLQMPRGNLEGIHPRALTLSVVSKYLNELNFLDAFVLVKKHRINMNLLFDHNPKIFLENVNKFISQIDNVNWINLFLTDLQEENVTTTLYQSSYDDNSSTCLPDKVNAVHSAVRRALIEADSQKFLLSILTTHVMSKPPSLEAALNVIKNLDKKAKDEALNYMQYLTDINNLYDVALGTYDFDLVIMVAQKSQKDPKEYLPTLNQLRKMESNYQKFSIDCKLQKHEKALGHIVKCGDCRFDECLGHICAHTLYRQALKLLSSDADKYRKVAVLYARHLSDVRSFEEAGLWFERGGDLRSAVDAFGKGLRWTQALTLATDVPFSANEFSSLAEELARRLKDERRHAECARIQERYLDDAERSIFTLIEGRQWTVAFEMIYRHERKDLIDSHLKTAVREHCKSLIANIGQKESLVASYTSRLQQVRQEKRDKQLQRTNADNVDNDLASDVESTVTWTTQQSSRSCSSRQTSRSRRKQERKKQSLKKGNPFEENALLDACNELYTEGDKMKEECASVLWFSLSFGFDRDAEELQTRFDQFLRCLSRHRDEIWSASDEPLETEHYFLQMGPDSTANSIVESKLLAKKVSNETKCPVGPKLRENIKWKLDCFL</sequence>
<dbReference type="InterPro" id="IPR056166">
    <property type="entry name" value="TPR_ELP1"/>
</dbReference>
<evidence type="ECO:0000256" key="5">
    <source>
        <dbReference type="PIRNR" id="PIRNR017233"/>
    </source>
</evidence>
<feature type="compositionally biased region" description="Low complexity" evidence="6">
    <location>
        <begin position="1121"/>
        <end position="1132"/>
    </location>
</feature>
<dbReference type="InterPro" id="IPR056169">
    <property type="entry name" value="HB_ELP1"/>
</dbReference>
<evidence type="ECO:0000313" key="13">
    <source>
        <dbReference type="Proteomes" id="UP000014500"/>
    </source>
</evidence>
<dbReference type="eggNOG" id="KOG1920">
    <property type="taxonomic scope" value="Eukaryota"/>
</dbReference>
<evidence type="ECO:0000313" key="12">
    <source>
        <dbReference type="EnsemblMetazoa" id="SMAR012703-PA"/>
    </source>
</evidence>
<comment type="pathway">
    <text evidence="1">tRNA modification; 5-methoxycarbonylmethyl-2-thiouridine-tRNA biosynthesis.</text>
</comment>
<dbReference type="PIRSF" id="PIRSF017233">
    <property type="entry name" value="IKAP"/>
    <property type="match status" value="1"/>
</dbReference>
<dbReference type="Pfam" id="PF23925">
    <property type="entry name" value="A-sol_ELP1"/>
    <property type="match status" value="1"/>
</dbReference>
<dbReference type="EnsemblMetazoa" id="SMAR012703-RA">
    <property type="protein sequence ID" value="SMAR012703-PA"/>
    <property type="gene ID" value="SMAR012703"/>
</dbReference>
<dbReference type="InterPro" id="IPR006849">
    <property type="entry name" value="Elp1"/>
</dbReference>
<keyword evidence="5" id="KW-0539">Nucleus</keyword>
<reference evidence="12" key="2">
    <citation type="submission" date="2015-02" db="UniProtKB">
        <authorList>
            <consortium name="EnsemblMetazoa"/>
        </authorList>
    </citation>
    <scope>IDENTIFICATION</scope>
</reference>
<dbReference type="UniPathway" id="UPA00988"/>
<dbReference type="EMBL" id="JH432185">
    <property type="status" value="NOT_ANNOTATED_CDS"/>
    <property type="molecule type" value="Genomic_DNA"/>
</dbReference>
<dbReference type="Pfam" id="PF04762">
    <property type="entry name" value="Beta-prop_ELP1_1st"/>
    <property type="match status" value="1"/>
</dbReference>
<comment type="function">
    <text evidence="5">Component of the elongator complex which is required for multiple tRNA modifications, including mcm5U (5-methoxycarbonylmethyl uridine), mcm5s2U (5-methoxycarbonylmethyl-2-thiouridine), and ncm5U (5-carbamoylmethyl uridine). The elongator complex catalyzes formation of carboxymethyluridine in the wobble base at position 34 in tRNAs.</text>
</comment>
<dbReference type="PANTHER" id="PTHR12747:SF0">
    <property type="entry name" value="ELONGATOR COMPLEX PROTEIN 1"/>
    <property type="match status" value="1"/>
</dbReference>
<proteinExistence type="inferred from homology"/>
<dbReference type="GO" id="GO:0005829">
    <property type="term" value="C:cytosol"/>
    <property type="evidence" value="ECO:0007669"/>
    <property type="project" value="TreeGrafter"/>
</dbReference>
<evidence type="ECO:0000256" key="3">
    <source>
        <dbReference type="ARBA" id="ARBA00022490"/>
    </source>
</evidence>
<dbReference type="Pfam" id="PF23878">
    <property type="entry name" value="TPR_ELP1"/>
    <property type="match status" value="1"/>
</dbReference>
<evidence type="ECO:0000259" key="8">
    <source>
        <dbReference type="Pfam" id="PF23797"/>
    </source>
</evidence>
<dbReference type="AlphaFoldDB" id="T1JFT8"/>
<keyword evidence="4" id="KW-0819">tRNA processing</keyword>
<dbReference type="GO" id="GO:0000049">
    <property type="term" value="F:tRNA binding"/>
    <property type="evidence" value="ECO:0007669"/>
    <property type="project" value="TreeGrafter"/>
</dbReference>
<evidence type="ECO:0000256" key="4">
    <source>
        <dbReference type="ARBA" id="ARBA00022694"/>
    </source>
</evidence>
<keyword evidence="3 5" id="KW-0963">Cytoplasm</keyword>
<dbReference type="InterPro" id="IPR056167">
    <property type="entry name" value="A-sol_ELP1"/>
</dbReference>
<evidence type="ECO:0000259" key="9">
    <source>
        <dbReference type="Pfam" id="PF23878"/>
    </source>
</evidence>
<dbReference type="PhylomeDB" id="T1JFT8"/>
<evidence type="ECO:0000256" key="2">
    <source>
        <dbReference type="ARBA" id="ARBA00006086"/>
    </source>
</evidence>
<dbReference type="HOGENOM" id="CLU_001477_0_0_1"/>
<evidence type="ECO:0000259" key="7">
    <source>
        <dbReference type="Pfam" id="PF04762"/>
    </source>
</evidence>
<dbReference type="GO" id="GO:0033588">
    <property type="term" value="C:elongator holoenzyme complex"/>
    <property type="evidence" value="ECO:0007669"/>
    <property type="project" value="InterPro"/>
</dbReference>
<dbReference type="Proteomes" id="UP000014500">
    <property type="component" value="Unassembled WGS sequence"/>
</dbReference>
<dbReference type="OMA" id="WRESLYC"/>
<dbReference type="Pfam" id="PF23936">
    <property type="entry name" value="HB_ELP1"/>
    <property type="match status" value="1"/>
</dbReference>
<feature type="domain" description="ELP1 N-terminal second beta-propeller" evidence="8">
    <location>
        <begin position="390"/>
        <end position="655"/>
    </location>
</feature>
<dbReference type="GO" id="GO:0005634">
    <property type="term" value="C:nucleus"/>
    <property type="evidence" value="ECO:0007669"/>
    <property type="project" value="UniProtKB-SubCell"/>
</dbReference>
<reference evidence="13" key="1">
    <citation type="submission" date="2011-05" db="EMBL/GenBank/DDBJ databases">
        <authorList>
            <person name="Richards S.R."/>
            <person name="Qu J."/>
            <person name="Jiang H."/>
            <person name="Jhangiani S.N."/>
            <person name="Agravi P."/>
            <person name="Goodspeed R."/>
            <person name="Gross S."/>
            <person name="Mandapat C."/>
            <person name="Jackson L."/>
            <person name="Mathew T."/>
            <person name="Pu L."/>
            <person name="Thornton R."/>
            <person name="Saada N."/>
            <person name="Wilczek-Boney K.B."/>
            <person name="Lee S."/>
            <person name="Kovar C."/>
            <person name="Wu Y."/>
            <person name="Scherer S.E."/>
            <person name="Worley K.C."/>
            <person name="Muzny D.M."/>
            <person name="Gibbs R."/>
        </authorList>
    </citation>
    <scope>NUCLEOTIDE SEQUENCE</scope>
    <source>
        <strain evidence="13">Brora</strain>
    </source>
</reference>
<feature type="domain" description="ELP1 TPR" evidence="9">
    <location>
        <begin position="877"/>
        <end position="1036"/>
    </location>
</feature>
<feature type="domain" description="ELP1 first N-terminal beta-propeller" evidence="7">
    <location>
        <begin position="1"/>
        <end position="351"/>
    </location>
</feature>
<feature type="domain" description="ELP1 alpha-solenoid" evidence="10">
    <location>
        <begin position="679"/>
        <end position="870"/>
    </location>
</feature>
<accession>T1JFT8</accession>
<name>T1JFT8_STRMM</name>
<dbReference type="InterPro" id="IPR056165">
    <property type="entry name" value="Beta-prop_ELP1_2nd"/>
</dbReference>
<dbReference type="GO" id="GO:0002926">
    <property type="term" value="P:tRNA wobble base 5-methoxycarbonylmethyl-2-thiouridinylation"/>
    <property type="evidence" value="ECO:0007669"/>
    <property type="project" value="TreeGrafter"/>
</dbReference>
<dbReference type="SUPFAM" id="SSF82171">
    <property type="entry name" value="DPP6 N-terminal domain-like"/>
    <property type="match status" value="1"/>
</dbReference>
<feature type="domain" description="ELP1 three-helical bundle" evidence="11">
    <location>
        <begin position="1049"/>
        <end position="1212"/>
    </location>
</feature>
<comment type="subcellular location">
    <subcellularLocation>
        <location evidence="5">Cytoplasm</location>
    </subcellularLocation>
    <subcellularLocation>
        <location evidence="5">Nucleus</location>
    </subcellularLocation>
</comment>
<evidence type="ECO:0000259" key="11">
    <source>
        <dbReference type="Pfam" id="PF23936"/>
    </source>
</evidence>
<feature type="region of interest" description="Disordered" evidence="6">
    <location>
        <begin position="1115"/>
        <end position="1149"/>
    </location>
</feature>
<dbReference type="Pfam" id="PF23797">
    <property type="entry name" value="Beta-prop_ELP1_2nd"/>
    <property type="match status" value="1"/>
</dbReference>
<comment type="similarity">
    <text evidence="2 5">Belongs to the ELP1/IKA1 family.</text>
</comment>